<dbReference type="InterPro" id="IPR050534">
    <property type="entry name" value="Coronavir_polyprotein_1ab"/>
</dbReference>
<dbReference type="Proteomes" id="UP000217889">
    <property type="component" value="Chromosome"/>
</dbReference>
<sequence length="1072" mass="116319">MPEQRRSITDPRPVTTACTGGAPDEGEGLDVVDTSTVTDYFAQVLRREPLEEVTYRRGSAFVATPREQIATGALPADDTKALFDNHDRHDRTAGRSGPKKTPDPSISVAISLASIPKDGGAAQQGILLVAATLFRDGRLVPELETGTSPWIPAERLTTPSVTDLEVMVGSLRDFWTHTITSLGAEASRCESIADAFKLADSLFRAVSASTLEEFAAAHATPPGEAGTTIEHETCYVREHDRINAVGALLDVYEALDRDPVTPPILQRMIDGWDGPRSPEAQIHAGDGLLGGARSACGSMDDGKSLTASQRRAVHAFLRSGDGDVTAVSGPPGTGKTTMLQAIVADLITRRALDREDAPVIAGTSTNNQAVTNIIASFASVTKGEPGALDLRWLPQEHDGAATDDPLRSLAVYCPAKGKLAEAKKHHLVEQKDRSETYAAYSATEYLTSARNHFLARVQQYFGGIDEPSRIQDWIHDALTEVDGYRIALLGTMSAEGPSEEYLSLCTEVEASQHLRELRGLSTLRESATLEELDAALDRTLRYAEFWLAVHYFEVEWLLADHLDETERWKSTADVLPRVWPQAAALTPCFVMTLYQVPKFFGRYRKSGEPKAYDVGRIDLLIVDEAGQVDTPLALPVIALARRALVVGDEKQLAPVWSLDEETDREIAEGAGISADDWADELRERGLTCSAPSSLMRAASHASRWSFESGEPGLLLREHFRCHPAIIGFSNELLYDGLLEPKRAAEKSLLHGTRPAFEWIDVADSEDSRRGSSRVNHAEARAIATWIVENYPSFYDLYHHQQSEPGKQVDAALLIGVVTPFSAQADVIRDEIRKAARAAGADADLPKDLAQKITVGTAHRLQGAERPIILFSAVYGTGSGQAGFIDATPELLNVAVSRAQDLLVVFAAPNRWDNGKVFGVMSRFAQRTARSETAEELDASRGLIAGEAPSAAVPDAEQSELLSEPASTPAPEETRPAAPSQTAALQQGTLTAVLGRWREAGVLREEDADLNTPALNLRLADAGVLVGKPGEWAPTRFAAMLGVLEVERSSYTSLEYTPQMQELLLGLYRDGRL</sequence>
<evidence type="ECO:0000256" key="6">
    <source>
        <dbReference type="SAM" id="MobiDB-lite"/>
    </source>
</evidence>
<dbReference type="PANTHER" id="PTHR43788:SF8">
    <property type="entry name" value="DNA-BINDING PROTEIN SMUBP-2"/>
    <property type="match status" value="1"/>
</dbReference>
<evidence type="ECO:0000313" key="10">
    <source>
        <dbReference type="Proteomes" id="UP000217889"/>
    </source>
</evidence>
<dbReference type="InterPro" id="IPR041679">
    <property type="entry name" value="DNA2/NAM7-like_C"/>
</dbReference>
<dbReference type="GO" id="GO:0043139">
    <property type="term" value="F:5'-3' DNA helicase activity"/>
    <property type="evidence" value="ECO:0007669"/>
    <property type="project" value="TreeGrafter"/>
</dbReference>
<dbReference type="GO" id="GO:0016787">
    <property type="term" value="F:hydrolase activity"/>
    <property type="evidence" value="ECO:0007669"/>
    <property type="project" value="UniProtKB-KW"/>
</dbReference>
<organism evidence="9 10">
    <name type="scientific">Brachybacterium ginsengisoli</name>
    <dbReference type="NCBI Taxonomy" id="1331682"/>
    <lineage>
        <taxon>Bacteria</taxon>
        <taxon>Bacillati</taxon>
        <taxon>Actinomycetota</taxon>
        <taxon>Actinomycetes</taxon>
        <taxon>Micrococcales</taxon>
        <taxon>Dermabacteraceae</taxon>
        <taxon>Brachybacterium</taxon>
    </lineage>
</organism>
<evidence type="ECO:0000256" key="3">
    <source>
        <dbReference type="ARBA" id="ARBA00022801"/>
    </source>
</evidence>
<keyword evidence="4" id="KW-0347">Helicase</keyword>
<evidence type="ECO:0000256" key="4">
    <source>
        <dbReference type="ARBA" id="ARBA00022806"/>
    </source>
</evidence>
<reference evidence="9 10" key="1">
    <citation type="journal article" date="2014" name="Int. J. Syst. Evol. Microbiol.">
        <title>Brachybacterium ginsengisoli sp. nov., isolated from soil of a ginseng field.</title>
        <authorList>
            <person name="Hoang V.A."/>
            <person name="Kim Y.J."/>
            <person name="Nguyen N.L."/>
            <person name="Yang D.C."/>
        </authorList>
    </citation>
    <scope>NUCLEOTIDE SEQUENCE [LARGE SCALE GENOMIC DNA]</scope>
    <source>
        <strain evidence="9 10">DCY80</strain>
    </source>
</reference>
<proteinExistence type="inferred from homology"/>
<feature type="compositionally biased region" description="Low complexity" evidence="6">
    <location>
        <begin position="962"/>
        <end position="979"/>
    </location>
</feature>
<evidence type="ECO:0000256" key="1">
    <source>
        <dbReference type="ARBA" id="ARBA00007913"/>
    </source>
</evidence>
<evidence type="ECO:0000256" key="2">
    <source>
        <dbReference type="ARBA" id="ARBA00022741"/>
    </source>
</evidence>
<evidence type="ECO:0008006" key="11">
    <source>
        <dbReference type="Google" id="ProtNLM"/>
    </source>
</evidence>
<dbReference type="GO" id="GO:0005524">
    <property type="term" value="F:ATP binding"/>
    <property type="evidence" value="ECO:0007669"/>
    <property type="project" value="UniProtKB-KW"/>
</dbReference>
<dbReference type="InterPro" id="IPR027417">
    <property type="entry name" value="P-loop_NTPase"/>
</dbReference>
<dbReference type="CDD" id="cd18808">
    <property type="entry name" value="SF1_C_Upf1"/>
    <property type="match status" value="1"/>
</dbReference>
<feature type="domain" description="DNA2/NAM7 helicase-like C-terminal" evidence="8">
    <location>
        <begin position="710"/>
        <end position="906"/>
    </location>
</feature>
<keyword evidence="10" id="KW-1185">Reference proteome</keyword>
<dbReference type="SUPFAM" id="SSF52540">
    <property type="entry name" value="P-loop containing nucleoside triphosphate hydrolases"/>
    <property type="match status" value="1"/>
</dbReference>
<dbReference type="RefSeq" id="WP_096800291.1">
    <property type="nucleotide sequence ID" value="NZ_CP023564.1"/>
</dbReference>
<dbReference type="Pfam" id="PF13087">
    <property type="entry name" value="AAA_12"/>
    <property type="match status" value="1"/>
</dbReference>
<dbReference type="Pfam" id="PF13086">
    <property type="entry name" value="AAA_11"/>
    <property type="match status" value="1"/>
</dbReference>
<feature type="region of interest" description="Disordered" evidence="6">
    <location>
        <begin position="1"/>
        <end position="30"/>
    </location>
</feature>
<gene>
    <name evidence="9" type="ORF">CFK41_14385</name>
</gene>
<keyword evidence="3" id="KW-0378">Hydrolase</keyword>
<dbReference type="OrthoDB" id="9757917at2"/>
<evidence type="ECO:0000259" key="8">
    <source>
        <dbReference type="Pfam" id="PF13087"/>
    </source>
</evidence>
<protein>
    <recommendedName>
        <fullName evidence="11">AAA family ATPase</fullName>
    </recommendedName>
</protein>
<keyword evidence="5" id="KW-0067">ATP-binding</keyword>
<evidence type="ECO:0000313" key="9">
    <source>
        <dbReference type="EMBL" id="ATG55831.1"/>
    </source>
</evidence>
<keyword evidence="2" id="KW-0547">Nucleotide-binding</keyword>
<name>A0A291H037_9MICO</name>
<accession>A0A291H037</accession>
<dbReference type="PANTHER" id="PTHR43788">
    <property type="entry name" value="DNA2/NAM7 HELICASE FAMILY MEMBER"/>
    <property type="match status" value="1"/>
</dbReference>
<dbReference type="InterPro" id="IPR047187">
    <property type="entry name" value="SF1_C_Upf1"/>
</dbReference>
<dbReference type="EMBL" id="CP023564">
    <property type="protein sequence ID" value="ATG55831.1"/>
    <property type="molecule type" value="Genomic_DNA"/>
</dbReference>
<evidence type="ECO:0000259" key="7">
    <source>
        <dbReference type="Pfam" id="PF13086"/>
    </source>
</evidence>
<dbReference type="AlphaFoldDB" id="A0A291H037"/>
<feature type="domain" description="DNA2/NAM7 helicase helicase" evidence="7">
    <location>
        <begin position="305"/>
        <end position="379"/>
    </location>
</feature>
<evidence type="ECO:0000256" key="5">
    <source>
        <dbReference type="ARBA" id="ARBA00022840"/>
    </source>
</evidence>
<dbReference type="KEGG" id="bgg:CFK41_14385"/>
<dbReference type="Gene3D" id="3.40.50.300">
    <property type="entry name" value="P-loop containing nucleotide triphosphate hydrolases"/>
    <property type="match status" value="2"/>
</dbReference>
<dbReference type="InterPro" id="IPR041677">
    <property type="entry name" value="DNA2/NAM7_AAA_11"/>
</dbReference>
<feature type="region of interest" description="Disordered" evidence="6">
    <location>
        <begin position="953"/>
        <end position="982"/>
    </location>
</feature>
<comment type="similarity">
    <text evidence="1">Belongs to the DNA2/NAM7 helicase family.</text>
</comment>